<keyword evidence="1" id="KW-0812">Transmembrane</keyword>
<keyword evidence="1" id="KW-0472">Membrane</keyword>
<dbReference type="AlphaFoldDB" id="X1FGT2"/>
<feature type="transmembrane region" description="Helical" evidence="1">
    <location>
        <begin position="29"/>
        <end position="48"/>
    </location>
</feature>
<keyword evidence="1" id="KW-1133">Transmembrane helix</keyword>
<evidence type="ECO:0000313" key="2">
    <source>
        <dbReference type="EMBL" id="GAH28589.1"/>
    </source>
</evidence>
<gene>
    <name evidence="2" type="ORF">S03H2_05815</name>
</gene>
<comment type="caution">
    <text evidence="2">The sequence shown here is derived from an EMBL/GenBank/DDBJ whole genome shotgun (WGS) entry which is preliminary data.</text>
</comment>
<accession>X1FGT2</accession>
<reference evidence="2" key="1">
    <citation type="journal article" date="2014" name="Front. Microbiol.">
        <title>High frequency of phylogenetically diverse reductive dehalogenase-homologous genes in deep subseafloor sedimentary metagenomes.</title>
        <authorList>
            <person name="Kawai M."/>
            <person name="Futagami T."/>
            <person name="Toyoda A."/>
            <person name="Takaki Y."/>
            <person name="Nishi S."/>
            <person name="Hori S."/>
            <person name="Arai W."/>
            <person name="Tsubouchi T."/>
            <person name="Morono Y."/>
            <person name="Uchiyama I."/>
            <person name="Ito T."/>
            <person name="Fujiyama A."/>
            <person name="Inagaki F."/>
            <person name="Takami H."/>
        </authorList>
    </citation>
    <scope>NUCLEOTIDE SEQUENCE</scope>
    <source>
        <strain evidence="2">Expedition CK06-06</strain>
    </source>
</reference>
<sequence>MRPYSEPIVTEGKIVEKYMFPDDVIYHSATYPGGPVLMSIPTFYIVILSEKGYKTKIRVKEEKYSSLEIDDPVETTEYSLTKTIVEKKRNLPSRNEEINN</sequence>
<name>X1FGT2_9ZZZZ</name>
<proteinExistence type="predicted"/>
<organism evidence="2">
    <name type="scientific">marine sediment metagenome</name>
    <dbReference type="NCBI Taxonomy" id="412755"/>
    <lineage>
        <taxon>unclassified sequences</taxon>
        <taxon>metagenomes</taxon>
        <taxon>ecological metagenomes</taxon>
    </lineage>
</organism>
<protein>
    <submittedName>
        <fullName evidence="2">Uncharacterized protein</fullName>
    </submittedName>
</protein>
<dbReference type="EMBL" id="BARU01002471">
    <property type="protein sequence ID" value="GAH28589.1"/>
    <property type="molecule type" value="Genomic_DNA"/>
</dbReference>
<evidence type="ECO:0000256" key="1">
    <source>
        <dbReference type="SAM" id="Phobius"/>
    </source>
</evidence>